<keyword evidence="1" id="KW-0472">Membrane</keyword>
<feature type="transmembrane region" description="Helical" evidence="1">
    <location>
        <begin position="45"/>
        <end position="62"/>
    </location>
</feature>
<evidence type="ECO:0000256" key="1">
    <source>
        <dbReference type="SAM" id="Phobius"/>
    </source>
</evidence>
<feature type="transmembrane region" description="Helical" evidence="1">
    <location>
        <begin position="146"/>
        <end position="168"/>
    </location>
</feature>
<sequence>MDLDNIKKTWQETEMKPTIDNEKIQKMISNEGRSAFNSLLRYEKLGIILLIICIPMIFALSLRHTPVIVFYLLSVAMFLVWQVYKFRKLRRINLSEMGITEISSHFYWYRKAILKEFVTGLVWIMFFFILFGYFELPDDPDYLYRHLIILVISVLIGLFVAIIIYKMIYWNNIKKMENSIGEIQDFEKDNK</sequence>
<dbReference type="EMBL" id="JBHSGN010000071">
    <property type="protein sequence ID" value="MFC4674214.1"/>
    <property type="molecule type" value="Genomic_DNA"/>
</dbReference>
<evidence type="ECO:0000313" key="3">
    <source>
        <dbReference type="Proteomes" id="UP001596023"/>
    </source>
</evidence>
<dbReference type="RefSeq" id="WP_379996284.1">
    <property type="nucleotide sequence ID" value="NZ_JBHSGN010000071.1"/>
</dbReference>
<reference evidence="3" key="1">
    <citation type="journal article" date="2019" name="Int. J. Syst. Evol. Microbiol.">
        <title>The Global Catalogue of Microorganisms (GCM) 10K type strain sequencing project: providing services to taxonomists for standard genome sequencing and annotation.</title>
        <authorList>
            <consortium name="The Broad Institute Genomics Platform"/>
            <consortium name="The Broad Institute Genome Sequencing Center for Infectious Disease"/>
            <person name="Wu L."/>
            <person name="Ma J."/>
        </authorList>
    </citation>
    <scope>NUCLEOTIDE SEQUENCE [LARGE SCALE GENOMIC DNA]</scope>
    <source>
        <strain evidence="3">CCUG 66188</strain>
    </source>
</reference>
<evidence type="ECO:0000313" key="2">
    <source>
        <dbReference type="EMBL" id="MFC4674214.1"/>
    </source>
</evidence>
<feature type="transmembrane region" description="Helical" evidence="1">
    <location>
        <begin position="117"/>
        <end position="134"/>
    </location>
</feature>
<dbReference type="Proteomes" id="UP001596023">
    <property type="component" value="Unassembled WGS sequence"/>
</dbReference>
<keyword evidence="3" id="KW-1185">Reference proteome</keyword>
<proteinExistence type="predicted"/>
<keyword evidence="1" id="KW-0812">Transmembrane</keyword>
<name>A0ABV9KVI9_9BACT</name>
<protein>
    <recommendedName>
        <fullName evidence="4">DUF3278 domain-containing protein</fullName>
    </recommendedName>
</protein>
<comment type="caution">
    <text evidence="2">The sequence shown here is derived from an EMBL/GenBank/DDBJ whole genome shotgun (WGS) entry which is preliminary data.</text>
</comment>
<keyword evidence="1" id="KW-1133">Transmembrane helix</keyword>
<evidence type="ECO:0008006" key="4">
    <source>
        <dbReference type="Google" id="ProtNLM"/>
    </source>
</evidence>
<organism evidence="2 3">
    <name type="scientific">Dysgonomonas termitidis</name>
    <dbReference type="NCBI Taxonomy" id="1516126"/>
    <lineage>
        <taxon>Bacteria</taxon>
        <taxon>Pseudomonadati</taxon>
        <taxon>Bacteroidota</taxon>
        <taxon>Bacteroidia</taxon>
        <taxon>Bacteroidales</taxon>
        <taxon>Dysgonomonadaceae</taxon>
        <taxon>Dysgonomonas</taxon>
    </lineage>
</organism>
<feature type="transmembrane region" description="Helical" evidence="1">
    <location>
        <begin position="68"/>
        <end position="84"/>
    </location>
</feature>
<accession>A0ABV9KVI9</accession>
<gene>
    <name evidence="2" type="ORF">ACFO6W_10940</name>
</gene>